<dbReference type="InterPro" id="IPR003607">
    <property type="entry name" value="HD/PDEase_dom"/>
</dbReference>
<dbReference type="InterPro" id="IPR006674">
    <property type="entry name" value="HD_domain"/>
</dbReference>
<feature type="domain" description="HD" evidence="1">
    <location>
        <begin position="37"/>
        <end position="125"/>
    </location>
</feature>
<sequence>MLFPGGLTPTTITEFILVVLEGAGAGPYFGEPISQLQHALQCAALAASAQPPVDNSTLIAALLHDIGQYVPEEEIVSLAGRQPEHILSKDGEDIVGRVGHEKLGAVLLHRLGFSEKVVRLVESHVAAKRFLCAVDADYYGTLSDASKRSLEHQGGPFTDSERDVFASSLWCHEKCQLRKWDDAAKVQGHSVGDVQDWKGMIYQHLNENLGNPDGCHDENGTHGELVQSG</sequence>
<evidence type="ECO:0000313" key="2">
    <source>
        <dbReference type="EMBL" id="KJZ71386.1"/>
    </source>
</evidence>
<organism evidence="2 3">
    <name type="scientific">Hirsutella minnesotensis 3608</name>
    <dbReference type="NCBI Taxonomy" id="1043627"/>
    <lineage>
        <taxon>Eukaryota</taxon>
        <taxon>Fungi</taxon>
        <taxon>Dikarya</taxon>
        <taxon>Ascomycota</taxon>
        <taxon>Pezizomycotina</taxon>
        <taxon>Sordariomycetes</taxon>
        <taxon>Hypocreomycetidae</taxon>
        <taxon>Hypocreales</taxon>
        <taxon>Ophiocordycipitaceae</taxon>
        <taxon>Hirsutella</taxon>
    </lineage>
</organism>
<dbReference type="InterPro" id="IPR052567">
    <property type="entry name" value="OP_Dioxygenase"/>
</dbReference>
<dbReference type="OrthoDB" id="445007at2759"/>
<dbReference type="InterPro" id="IPR006675">
    <property type="entry name" value="HDIG_dom"/>
</dbReference>
<accession>A0A0F7ZGS2</accession>
<evidence type="ECO:0000313" key="3">
    <source>
        <dbReference type="Proteomes" id="UP000054481"/>
    </source>
</evidence>
<proteinExistence type="predicted"/>
<dbReference type="EMBL" id="KQ030576">
    <property type="protein sequence ID" value="KJZ71386.1"/>
    <property type="molecule type" value="Genomic_DNA"/>
</dbReference>
<dbReference type="Pfam" id="PF01966">
    <property type="entry name" value="HD"/>
    <property type="match status" value="1"/>
</dbReference>
<gene>
    <name evidence="2" type="ORF">HIM_09227</name>
</gene>
<dbReference type="Gene3D" id="1.10.3210.10">
    <property type="entry name" value="Hypothetical protein af1432"/>
    <property type="match status" value="1"/>
</dbReference>
<dbReference type="SUPFAM" id="SSF109604">
    <property type="entry name" value="HD-domain/PDEase-like"/>
    <property type="match status" value="1"/>
</dbReference>
<dbReference type="NCBIfam" id="TIGR00277">
    <property type="entry name" value="HDIG"/>
    <property type="match status" value="1"/>
</dbReference>
<name>A0A0F7ZGS2_9HYPO</name>
<protein>
    <recommendedName>
        <fullName evidence="1">HD domain-containing protein</fullName>
    </recommendedName>
</protein>
<dbReference type="PANTHER" id="PTHR40202">
    <property type="match status" value="1"/>
</dbReference>
<reference evidence="2 3" key="1">
    <citation type="journal article" date="2014" name="Genome Biol. Evol.">
        <title>Comparative genomics and transcriptomics analyses reveal divergent lifestyle features of nematode endoparasitic fungus Hirsutella minnesotensis.</title>
        <authorList>
            <person name="Lai Y."/>
            <person name="Liu K."/>
            <person name="Zhang X."/>
            <person name="Zhang X."/>
            <person name="Li K."/>
            <person name="Wang N."/>
            <person name="Shu C."/>
            <person name="Wu Y."/>
            <person name="Wang C."/>
            <person name="Bushley K.E."/>
            <person name="Xiang M."/>
            <person name="Liu X."/>
        </authorList>
    </citation>
    <scope>NUCLEOTIDE SEQUENCE [LARGE SCALE GENOMIC DNA]</scope>
    <source>
        <strain evidence="2 3">3608</strain>
    </source>
</reference>
<dbReference type="PANTHER" id="PTHR40202:SF1">
    <property type="entry name" value="HD DOMAIN-CONTAINING PROTEIN"/>
    <property type="match status" value="1"/>
</dbReference>
<keyword evidence="3" id="KW-1185">Reference proteome</keyword>
<dbReference type="Proteomes" id="UP000054481">
    <property type="component" value="Unassembled WGS sequence"/>
</dbReference>
<dbReference type="CDD" id="cd00077">
    <property type="entry name" value="HDc"/>
    <property type="match status" value="1"/>
</dbReference>
<evidence type="ECO:0000259" key="1">
    <source>
        <dbReference type="Pfam" id="PF01966"/>
    </source>
</evidence>
<dbReference type="AlphaFoldDB" id="A0A0F7ZGS2"/>